<dbReference type="Gene3D" id="3.30.457.10">
    <property type="entry name" value="Copper amine oxidase-like, N-terminal domain"/>
    <property type="match status" value="1"/>
</dbReference>
<dbReference type="PANTHER" id="PTHR23084:SF263">
    <property type="entry name" value="MORN REPEAT-CONTAINING PROTEIN 1"/>
    <property type="match status" value="1"/>
</dbReference>
<keyword evidence="5" id="KW-1185">Reference proteome</keyword>
<proteinExistence type="predicted"/>
<feature type="signal peptide" evidence="2">
    <location>
        <begin position="1"/>
        <end position="21"/>
    </location>
</feature>
<dbReference type="Gene3D" id="2.20.110.10">
    <property type="entry name" value="Histone H3 K4-specific methyltransferase SET7/9 N-terminal domain"/>
    <property type="match status" value="3"/>
</dbReference>
<dbReference type="Proteomes" id="UP001178662">
    <property type="component" value="Chromosome"/>
</dbReference>
<dbReference type="SUPFAM" id="SSF55383">
    <property type="entry name" value="Copper amine oxidase, domain N"/>
    <property type="match status" value="1"/>
</dbReference>
<organism evidence="4 5">
    <name type="scientific">Candidatus Cohnella colombiensis</name>
    <dbReference type="NCBI Taxonomy" id="3121368"/>
    <lineage>
        <taxon>Bacteria</taxon>
        <taxon>Bacillati</taxon>
        <taxon>Bacillota</taxon>
        <taxon>Bacilli</taxon>
        <taxon>Bacillales</taxon>
        <taxon>Paenibacillaceae</taxon>
        <taxon>Cohnella</taxon>
    </lineage>
</organism>
<dbReference type="SUPFAM" id="SSF82185">
    <property type="entry name" value="Histone H3 K4-specific methyltransferase SET7/9 N-terminal domain"/>
    <property type="match status" value="2"/>
</dbReference>
<dbReference type="InterPro" id="IPR003409">
    <property type="entry name" value="MORN"/>
</dbReference>
<reference evidence="4" key="1">
    <citation type="submission" date="2023-03" db="EMBL/GenBank/DDBJ databases">
        <title>Andean soil-derived lignocellulolytic bacterial consortium as a source of novel taxa and putative plastic-active enzymes.</title>
        <authorList>
            <person name="Diaz-Garcia L."/>
            <person name="Chuvochina M."/>
            <person name="Feuerriegel G."/>
            <person name="Bunk B."/>
            <person name="Sproer C."/>
            <person name="Streit W.R."/>
            <person name="Rodriguez L.M."/>
            <person name="Overmann J."/>
            <person name="Jimenez D.J."/>
        </authorList>
    </citation>
    <scope>NUCLEOTIDE SEQUENCE</scope>
    <source>
        <strain evidence="4">MAG 2441</strain>
    </source>
</reference>
<evidence type="ECO:0000313" key="5">
    <source>
        <dbReference type="Proteomes" id="UP001178662"/>
    </source>
</evidence>
<evidence type="ECO:0000256" key="2">
    <source>
        <dbReference type="SAM" id="SignalP"/>
    </source>
</evidence>
<keyword evidence="2" id="KW-0732">Signal</keyword>
<evidence type="ECO:0000313" key="4">
    <source>
        <dbReference type="EMBL" id="WEK53738.1"/>
    </source>
</evidence>
<dbReference type="Pfam" id="PF02493">
    <property type="entry name" value="MORN"/>
    <property type="match status" value="7"/>
</dbReference>
<sequence>MAKKRLIVVMCMMLCIFPVSANASNSIAAPSKTAQAIEVFIDNVKIFFNVQPIIDNGTTLVEFRPIFEKLGLRVEWDSATQTVSGIKDNLKISLLINSKTASINGEAKKLLQVPRIIDGHTFIPLRFVGEATHKQVDWDENARKITISSTIFSDIYDVLQVAGETKLKYEGDLIDGKKNGAGKLYYLNKLWYDGQFREDTLDGQGKLFDQSGSYLRYEGQFKNSKMDGQGNSYSPDGTMLYEGQWSVGLHDGFGVLYNVSGKVYDGHFKQDQYDGEGKLYYASGTLKYEGSFKSGVPHGAGILHFSDNSRYEGEFSSGKMNGSGKYYSSTNVLEMSGKFADNQYLMNGEGSIPTPILGQAVVNGKNIELNYSDGYSYIKAWTSDPALSQKIGYAYNLNTITLEYFPDGYPEFDKPDKARYNLLTLYKYPKSGYKLSSPNQMVIFETKEWVYTYTLDINPIPNDEAHKAQFEQFQLALSYMKQLISSIKTID</sequence>
<dbReference type="InterPro" id="IPR012854">
    <property type="entry name" value="Cu_amine_oxidase-like_N"/>
</dbReference>
<dbReference type="AlphaFoldDB" id="A0AA95J9X0"/>
<name>A0AA95J9X0_9BACL</name>
<evidence type="ECO:0000259" key="3">
    <source>
        <dbReference type="Pfam" id="PF07833"/>
    </source>
</evidence>
<dbReference type="EMBL" id="CP119317">
    <property type="protein sequence ID" value="WEK53738.1"/>
    <property type="molecule type" value="Genomic_DNA"/>
</dbReference>
<dbReference type="Pfam" id="PF07833">
    <property type="entry name" value="Cu_amine_oxidN1"/>
    <property type="match status" value="1"/>
</dbReference>
<evidence type="ECO:0000256" key="1">
    <source>
        <dbReference type="ARBA" id="ARBA00022737"/>
    </source>
</evidence>
<dbReference type="PANTHER" id="PTHR23084">
    <property type="entry name" value="PHOSPHATIDYLINOSITOL-4-PHOSPHATE 5-KINASE RELATED"/>
    <property type="match status" value="1"/>
</dbReference>
<protein>
    <submittedName>
        <fullName evidence="4">Stalk domain-containing protein</fullName>
    </submittedName>
</protein>
<accession>A0AA95J9X0</accession>
<feature type="domain" description="Copper amine oxidase-like N-terminal" evidence="3">
    <location>
        <begin position="41"/>
        <end position="147"/>
    </location>
</feature>
<keyword evidence="1" id="KW-0677">Repeat</keyword>
<gene>
    <name evidence="4" type="ORF">P0Y55_14300</name>
</gene>
<dbReference type="InterPro" id="IPR036582">
    <property type="entry name" value="Mao_N_sf"/>
</dbReference>
<dbReference type="SMART" id="SM00698">
    <property type="entry name" value="MORN"/>
    <property type="match status" value="7"/>
</dbReference>
<feature type="chain" id="PRO_5041724292" evidence="2">
    <location>
        <begin position="22"/>
        <end position="491"/>
    </location>
</feature>